<reference evidence="1" key="1">
    <citation type="submission" date="2022-07" db="EMBL/GenBank/DDBJ databases">
        <title>Phylogenomic reconstructions and comparative analyses of Kickxellomycotina fungi.</title>
        <authorList>
            <person name="Reynolds N.K."/>
            <person name="Stajich J.E."/>
            <person name="Barry K."/>
            <person name="Grigoriev I.V."/>
            <person name="Crous P."/>
            <person name="Smith M.E."/>
        </authorList>
    </citation>
    <scope>NUCLEOTIDE SEQUENCE</scope>
    <source>
        <strain evidence="1">CBS 190363</strain>
    </source>
</reference>
<evidence type="ECO:0000313" key="1">
    <source>
        <dbReference type="EMBL" id="KAJ2888065.1"/>
    </source>
</evidence>
<protein>
    <submittedName>
        <fullName evidence="1">Uncharacterized protein</fullName>
    </submittedName>
</protein>
<evidence type="ECO:0000313" key="2">
    <source>
        <dbReference type="Proteomes" id="UP001139981"/>
    </source>
</evidence>
<gene>
    <name evidence="1" type="ORF">IWW38_005008</name>
</gene>
<dbReference type="Proteomes" id="UP001139981">
    <property type="component" value="Unassembled WGS sequence"/>
</dbReference>
<dbReference type="EMBL" id="JANBVB010002097">
    <property type="protein sequence ID" value="KAJ2888065.1"/>
    <property type="molecule type" value="Genomic_DNA"/>
</dbReference>
<name>A0ACC1LXS1_9FUNG</name>
<keyword evidence="2" id="KW-1185">Reference proteome</keyword>
<feature type="non-terminal residue" evidence="1">
    <location>
        <position position="443"/>
    </location>
</feature>
<organism evidence="1 2">
    <name type="scientific">Coemansia aciculifera</name>
    <dbReference type="NCBI Taxonomy" id="417176"/>
    <lineage>
        <taxon>Eukaryota</taxon>
        <taxon>Fungi</taxon>
        <taxon>Fungi incertae sedis</taxon>
        <taxon>Zoopagomycota</taxon>
        <taxon>Kickxellomycotina</taxon>
        <taxon>Kickxellomycetes</taxon>
        <taxon>Kickxellales</taxon>
        <taxon>Kickxellaceae</taxon>
        <taxon>Coemansia</taxon>
    </lineage>
</organism>
<proteinExistence type="predicted"/>
<sequence>MIYSTEGIADQNTRRVKLAESLQGRGHHLSLEELMERLGLCDHFCKYTAATADMLMTAALRVPALVNGKLLSIKDDIGDQATQATPASLAKAFRDIWDSVRHLSKTKYPVAEPTSECRFSDQRTMQIAGGASVKPDGVFYYPKYSGSEFYSMHALLETRLESCQSEMSPKVLGKMAGFAMSAWEAQPTRLFVPVFYMHGPDISLVLFARSGYYCITLGRLFHTSSDPSADDVCDIEDTLRNLWFLLTLPAGCFGHSVDVAVPTTGLKFVKSRGSLVAATTAGKGDGSALDYLQRIPQSVSLLGFQSYLFKTQYRRRPAMLKLVWTPTYRFPEAVMYDWLLSNGCEAVPEVYESAIIASNVFGYRLEYLLVEDCGVPLLEYFKADSGRCDADSERVFKQLASCLATAHHSADVIHCDISAENIAVRDGRAFIVNWTRAQLTTAE</sequence>
<comment type="caution">
    <text evidence="1">The sequence shown here is derived from an EMBL/GenBank/DDBJ whole genome shotgun (WGS) entry which is preliminary data.</text>
</comment>
<accession>A0ACC1LXS1</accession>